<accession>A0AA39JZC3</accession>
<dbReference type="RefSeq" id="XP_060327426.1">
    <property type="nucleotide sequence ID" value="XM_060483285.1"/>
</dbReference>
<sequence>MASSSAVALLYRQLDERIDTSTFLSVYSYGVQKHKQQFRNKAALQSALLRFHTLYYPTATPQPLRHGFYSELANHVTELLKLYKNKVCHARINYMERHVRHLLHLALIIADSHELLANKALTLIDIIEGETSHIIGDPILHYHNSYIGINDEMNHVMKCLNNVRLESPYPTLLINRVGKYINVIAAFLTLTASVMNLVKNGSDATMNVISASFALIAVLCMAVASSIVSPDTMIEIQDLAKKMEGDIYAIVIAWRELSEVLRAISLKQPISPNSHLFLRSFKRHFCVDGATLINCLAFNLSVDQDIYKRVRMIPRPIESNVLDRAKRIKNDICLSDARHIQSRISTTARAKGLVTSFFPLSLMSSNSRTEPQLPLHIVMSPRAMTPENRESTMPSASVIEILDSSPPTSASAPGESSMPLKDLSALMNAEVEASGISEDSSVPETTTSCKALVKRQSYSVHSGIGRISVPTNNSNEQTTERNSAGVDHPESGPCRRRTH</sequence>
<dbReference type="EMBL" id="JAUEPS010000035">
    <property type="protein sequence ID" value="KAK0450555.1"/>
    <property type="molecule type" value="Genomic_DNA"/>
</dbReference>
<reference evidence="2" key="1">
    <citation type="submission" date="2023-06" db="EMBL/GenBank/DDBJ databases">
        <authorList>
            <consortium name="Lawrence Berkeley National Laboratory"/>
            <person name="Ahrendt S."/>
            <person name="Sahu N."/>
            <person name="Indic B."/>
            <person name="Wong-Bajracharya J."/>
            <person name="Merenyi Z."/>
            <person name="Ke H.-M."/>
            <person name="Monk M."/>
            <person name="Kocsube S."/>
            <person name="Drula E."/>
            <person name="Lipzen A."/>
            <person name="Balint B."/>
            <person name="Henrissat B."/>
            <person name="Andreopoulos B."/>
            <person name="Martin F.M."/>
            <person name="Harder C.B."/>
            <person name="Rigling D."/>
            <person name="Ford K.L."/>
            <person name="Foster G.D."/>
            <person name="Pangilinan J."/>
            <person name="Papanicolaou A."/>
            <person name="Barry K."/>
            <person name="LaButti K."/>
            <person name="Viragh M."/>
            <person name="Koriabine M."/>
            <person name="Yan M."/>
            <person name="Riley R."/>
            <person name="Champramary S."/>
            <person name="Plett K.L."/>
            <person name="Tsai I.J."/>
            <person name="Slot J."/>
            <person name="Sipos G."/>
            <person name="Plett J."/>
            <person name="Nagy L.G."/>
            <person name="Grigoriev I.V."/>
        </authorList>
    </citation>
    <scope>NUCLEOTIDE SEQUENCE</scope>
    <source>
        <strain evidence="2">CCBAS 213</strain>
    </source>
</reference>
<keyword evidence="3" id="KW-1185">Reference proteome</keyword>
<protein>
    <submittedName>
        <fullName evidence="2">Uncharacterized protein</fullName>
    </submittedName>
</protein>
<evidence type="ECO:0000313" key="2">
    <source>
        <dbReference type="EMBL" id="KAK0450555.1"/>
    </source>
</evidence>
<proteinExistence type="predicted"/>
<feature type="compositionally biased region" description="Polar residues" evidence="1">
    <location>
        <begin position="469"/>
        <end position="482"/>
    </location>
</feature>
<gene>
    <name evidence="2" type="ORF">EV420DRAFT_739659</name>
</gene>
<dbReference type="Proteomes" id="UP001175211">
    <property type="component" value="Unassembled WGS sequence"/>
</dbReference>
<evidence type="ECO:0000313" key="3">
    <source>
        <dbReference type="Proteomes" id="UP001175211"/>
    </source>
</evidence>
<organism evidence="2 3">
    <name type="scientific">Armillaria tabescens</name>
    <name type="common">Ringless honey mushroom</name>
    <name type="synonym">Agaricus tabescens</name>
    <dbReference type="NCBI Taxonomy" id="1929756"/>
    <lineage>
        <taxon>Eukaryota</taxon>
        <taxon>Fungi</taxon>
        <taxon>Dikarya</taxon>
        <taxon>Basidiomycota</taxon>
        <taxon>Agaricomycotina</taxon>
        <taxon>Agaricomycetes</taxon>
        <taxon>Agaricomycetidae</taxon>
        <taxon>Agaricales</taxon>
        <taxon>Marasmiineae</taxon>
        <taxon>Physalacriaceae</taxon>
        <taxon>Desarmillaria</taxon>
    </lineage>
</organism>
<evidence type="ECO:0000256" key="1">
    <source>
        <dbReference type="SAM" id="MobiDB-lite"/>
    </source>
</evidence>
<dbReference type="AlphaFoldDB" id="A0AA39JZC3"/>
<name>A0AA39JZC3_ARMTA</name>
<comment type="caution">
    <text evidence="2">The sequence shown here is derived from an EMBL/GenBank/DDBJ whole genome shotgun (WGS) entry which is preliminary data.</text>
</comment>
<feature type="region of interest" description="Disordered" evidence="1">
    <location>
        <begin position="464"/>
        <end position="499"/>
    </location>
</feature>
<dbReference type="GeneID" id="85366833"/>